<dbReference type="PANTHER" id="PTHR44117">
    <property type="entry name" value="INTRAFLAGELLAR TRANSPORT PROTEIN 88 HOMOLOG"/>
    <property type="match status" value="1"/>
</dbReference>
<dbReference type="GO" id="GO:0097546">
    <property type="term" value="C:ciliary base"/>
    <property type="evidence" value="ECO:0007669"/>
    <property type="project" value="TreeGrafter"/>
</dbReference>
<feature type="repeat" description="TPR" evidence="1">
    <location>
        <begin position="450"/>
        <end position="483"/>
    </location>
</feature>
<dbReference type="GO" id="GO:0036064">
    <property type="term" value="C:ciliary basal body"/>
    <property type="evidence" value="ECO:0007669"/>
    <property type="project" value="TreeGrafter"/>
</dbReference>
<dbReference type="GO" id="GO:1905515">
    <property type="term" value="P:non-motile cilium assembly"/>
    <property type="evidence" value="ECO:0007669"/>
    <property type="project" value="TreeGrafter"/>
</dbReference>
<dbReference type="Proteomes" id="UP000008141">
    <property type="component" value="Unassembled WGS sequence"/>
</dbReference>
<dbReference type="eggNOG" id="KOG2003">
    <property type="taxonomic scope" value="Eukaryota"/>
</dbReference>
<dbReference type="EMBL" id="GL433858">
    <property type="protein sequence ID" value="EFN52152.1"/>
    <property type="molecule type" value="Genomic_DNA"/>
</dbReference>
<dbReference type="Gene3D" id="1.25.40.10">
    <property type="entry name" value="Tetratricopeptide repeat domain"/>
    <property type="match status" value="2"/>
</dbReference>
<dbReference type="GO" id="GO:0097730">
    <property type="term" value="C:non-motile cilium"/>
    <property type="evidence" value="ECO:0007669"/>
    <property type="project" value="TreeGrafter"/>
</dbReference>
<name>E1ZPZ9_CHLVA</name>
<dbReference type="GO" id="GO:0019894">
    <property type="term" value="F:kinesin binding"/>
    <property type="evidence" value="ECO:0007669"/>
    <property type="project" value="TreeGrafter"/>
</dbReference>
<protein>
    <submittedName>
        <fullName evidence="3">Uncharacterized protein</fullName>
    </submittedName>
</protein>
<dbReference type="OMA" id="RIKIMHN"/>
<keyword evidence="4" id="KW-1185">Reference proteome</keyword>
<dbReference type="RefSeq" id="XP_005844254.1">
    <property type="nucleotide sequence ID" value="XM_005844192.1"/>
</dbReference>
<evidence type="ECO:0000256" key="2">
    <source>
        <dbReference type="SAM" id="MobiDB-lite"/>
    </source>
</evidence>
<proteinExistence type="predicted"/>
<dbReference type="InterPro" id="IPR019734">
    <property type="entry name" value="TPR_rpt"/>
</dbReference>
<accession>E1ZPZ9</accession>
<organism evidence="4">
    <name type="scientific">Chlorella variabilis</name>
    <name type="common">Green alga</name>
    <dbReference type="NCBI Taxonomy" id="554065"/>
    <lineage>
        <taxon>Eukaryota</taxon>
        <taxon>Viridiplantae</taxon>
        <taxon>Chlorophyta</taxon>
        <taxon>core chlorophytes</taxon>
        <taxon>Trebouxiophyceae</taxon>
        <taxon>Chlorellales</taxon>
        <taxon>Chlorellaceae</taxon>
        <taxon>Chlorella clade</taxon>
        <taxon>Chlorella</taxon>
    </lineage>
</organism>
<dbReference type="Pfam" id="PF13424">
    <property type="entry name" value="TPR_12"/>
    <property type="match status" value="1"/>
</dbReference>
<evidence type="ECO:0000313" key="4">
    <source>
        <dbReference type="Proteomes" id="UP000008141"/>
    </source>
</evidence>
<gene>
    <name evidence="3" type="ORF">CHLNCDRAFT_27125</name>
</gene>
<dbReference type="PROSITE" id="PS50005">
    <property type="entry name" value="TPR"/>
    <property type="match status" value="2"/>
</dbReference>
<feature type="region of interest" description="Disordered" evidence="2">
    <location>
        <begin position="69"/>
        <end position="88"/>
    </location>
</feature>
<dbReference type="KEGG" id="cvr:CHLNCDRAFT_27125"/>
<dbReference type="SMART" id="SM00028">
    <property type="entry name" value="TPR"/>
    <property type="match status" value="5"/>
</dbReference>
<keyword evidence="1" id="KW-0802">TPR repeat</keyword>
<dbReference type="InParanoid" id="E1ZPZ9"/>
<feature type="region of interest" description="Disordered" evidence="2">
    <location>
        <begin position="1"/>
        <end position="42"/>
    </location>
</feature>
<evidence type="ECO:0000256" key="1">
    <source>
        <dbReference type="PROSITE-ProRule" id="PRU00339"/>
    </source>
</evidence>
<dbReference type="InterPro" id="IPR011990">
    <property type="entry name" value="TPR-like_helical_dom_sf"/>
</dbReference>
<reference evidence="3 4" key="1">
    <citation type="journal article" date="2010" name="Plant Cell">
        <title>The Chlorella variabilis NC64A genome reveals adaptation to photosymbiosis, coevolution with viruses, and cryptic sex.</title>
        <authorList>
            <person name="Blanc G."/>
            <person name="Duncan G."/>
            <person name="Agarkova I."/>
            <person name="Borodovsky M."/>
            <person name="Gurnon J."/>
            <person name="Kuo A."/>
            <person name="Lindquist E."/>
            <person name="Lucas S."/>
            <person name="Pangilinan J."/>
            <person name="Polle J."/>
            <person name="Salamov A."/>
            <person name="Terry A."/>
            <person name="Yamada T."/>
            <person name="Dunigan D.D."/>
            <person name="Grigoriev I.V."/>
            <person name="Claverie J.M."/>
            <person name="Van Etten J.L."/>
        </authorList>
    </citation>
    <scope>NUCLEOTIDE SEQUENCE [LARGE SCALE GENOMIC DNA]</scope>
    <source>
        <strain evidence="3 4">NC64A</strain>
    </source>
</reference>
<dbReference type="GO" id="GO:0005814">
    <property type="term" value="C:centriole"/>
    <property type="evidence" value="ECO:0007669"/>
    <property type="project" value="TreeGrafter"/>
</dbReference>
<dbReference type="STRING" id="554065.E1ZPZ9"/>
<dbReference type="Pfam" id="PF13432">
    <property type="entry name" value="TPR_16"/>
    <property type="match status" value="2"/>
</dbReference>
<feature type="repeat" description="TPR" evidence="1">
    <location>
        <begin position="197"/>
        <end position="230"/>
    </location>
</feature>
<dbReference type="SUPFAM" id="SSF48452">
    <property type="entry name" value="TPR-like"/>
    <property type="match status" value="2"/>
</dbReference>
<dbReference type="AlphaFoldDB" id="E1ZPZ9"/>
<feature type="compositionally biased region" description="Gly residues" evidence="2">
    <location>
        <begin position="70"/>
        <end position="80"/>
    </location>
</feature>
<sequence length="740" mass="78890">MSAPPQRAATPLGSSFPPSDTGLPPRTSVLLSKAGLRPGTAAGQGAAGAAVARPMTSSKAAGYSSPLAGAGSGGTGGRSGPPGTAAPLAGSMASAVAARDQCEALEERVHQLLEDAASRVAAGDTSGGVDAARDAVRREQRLCAMLEQSGWGDQISLDLKFAVSLGLAAAYEANQQLADGLVIYEQVLRSRLFPQAGWLRLNMGAIHYRQQDYARAVKQFRMALDATPPPFRRLRLDTARNIGLTFVRSGRYQEATDTFQAVMQDGADHQTAFNLVLCAAAAGDAELMRQSFLELLQVPGYADDVLGEEGSEEEGLQGLLSRAREPDTLRVQQETKQAQVEGYVLAASRLIAPLLHGTSWSTGFDWCRAQLNTSSYSALASEVQLAKANEHLARKEYAAAVVLLKEFGRSDSRQRAAAAVNLSMLSLLEGQLETAAGYGDYCCEADPGSAAALVSRGNVHMGHGQAEAALQLYEDALQLDDACLQALFNGGLACRSLGLPDRALLLMQRLLHANPSHAEAMWQAAELCDELADSVRAVDWLTRLLTKASHDSAVLSRLGTLHAKLGDEAEALAYHTEAFAADRTNLDTVSWLGAHHVRRHDYLAAIPFFEAAGRVQPRDSKWALMVAGCLRRVGRLQAALLQYREVYRMAPNNTEALRYLSQLSQEFGLHDDVQKFSSELARIERMQAAAAGAPGMAAEAVRPGTALTRLTAQRPATQGSRPGNVPGLPLLLVTRGAHVG</sequence>
<dbReference type="PANTHER" id="PTHR44117:SF1">
    <property type="entry name" value="INTRAFLAGELLAR TRANSPORT PROTEIN 88 HOMOLOG"/>
    <property type="match status" value="1"/>
</dbReference>
<dbReference type="OrthoDB" id="421121at2759"/>
<evidence type="ECO:0000313" key="3">
    <source>
        <dbReference type="EMBL" id="EFN52152.1"/>
    </source>
</evidence>
<dbReference type="GeneID" id="17351550"/>
<dbReference type="GO" id="GO:0042073">
    <property type="term" value="P:intraciliary transport"/>
    <property type="evidence" value="ECO:0007669"/>
    <property type="project" value="TreeGrafter"/>
</dbReference>